<dbReference type="InterPro" id="IPR006963">
    <property type="entry name" value="Mopterin_OxRdtase_4Fe-4S_dom"/>
</dbReference>
<organism evidence="19 20">
    <name type="scientific">Parageobacillus toebii</name>
    <dbReference type="NCBI Taxonomy" id="153151"/>
    <lineage>
        <taxon>Bacteria</taxon>
        <taxon>Bacillati</taxon>
        <taxon>Bacillota</taxon>
        <taxon>Bacilli</taxon>
        <taxon>Bacillales</taxon>
        <taxon>Anoxybacillaceae</taxon>
        <taxon>Parageobacillus</taxon>
    </lineage>
</organism>
<evidence type="ECO:0000256" key="15">
    <source>
        <dbReference type="ARBA" id="ARBA00023063"/>
    </source>
</evidence>
<dbReference type="EMBL" id="LQYW01000055">
    <property type="protein sequence ID" value="KYD30280.1"/>
    <property type="molecule type" value="Genomic_DNA"/>
</dbReference>
<protein>
    <recommendedName>
        <fullName evidence="5">nitrate reductase (quinone)</fullName>
        <ecNumber evidence="5">1.7.5.1</ecNumber>
    </recommendedName>
</protein>
<evidence type="ECO:0000256" key="6">
    <source>
        <dbReference type="ARBA" id="ARBA00022448"/>
    </source>
</evidence>
<dbReference type="NCBIfam" id="TIGR01580">
    <property type="entry name" value="narG"/>
    <property type="match status" value="1"/>
</dbReference>
<dbReference type="Pfam" id="PF00384">
    <property type="entry name" value="Molybdopterin"/>
    <property type="match status" value="1"/>
</dbReference>
<dbReference type="CDD" id="cd02776">
    <property type="entry name" value="MopB_CT_Nitrate-R-NarG-like"/>
    <property type="match status" value="1"/>
</dbReference>
<keyword evidence="10" id="KW-0479">Metal-binding</keyword>
<dbReference type="InterPro" id="IPR006657">
    <property type="entry name" value="MoPterin_dinucl-bd_dom"/>
</dbReference>
<dbReference type="AlphaFoldDB" id="A0A150N0R2"/>
<proteinExistence type="inferred from homology"/>
<dbReference type="PROSITE" id="PS00932">
    <property type="entry name" value="MOLYBDOPTERIN_PROK_3"/>
    <property type="match status" value="1"/>
</dbReference>
<accession>A0A150N0R2</accession>
<dbReference type="Gene3D" id="3.40.50.12440">
    <property type="match status" value="1"/>
</dbReference>
<dbReference type="RefSeq" id="WP_062678046.1">
    <property type="nucleotide sequence ID" value="NZ_LQYW01000055.1"/>
</dbReference>
<dbReference type="InterPro" id="IPR037943">
    <property type="entry name" value="MopB_CT_Nitrate-R-NarG-like"/>
</dbReference>
<keyword evidence="7" id="KW-1003">Cell membrane</keyword>
<dbReference type="Proteomes" id="UP000075324">
    <property type="component" value="Unassembled WGS sequence"/>
</dbReference>
<dbReference type="InterPro" id="IPR027467">
    <property type="entry name" value="MopterinOxRdtase_cofactor_BS"/>
</dbReference>
<dbReference type="InterPro" id="IPR044906">
    <property type="entry name" value="Nitr_red_alph_N_sf"/>
</dbReference>
<evidence type="ECO:0000256" key="5">
    <source>
        <dbReference type="ARBA" id="ARBA00012500"/>
    </source>
</evidence>
<dbReference type="GO" id="GO:0009325">
    <property type="term" value="C:nitrate reductase complex"/>
    <property type="evidence" value="ECO:0007669"/>
    <property type="project" value="InterPro"/>
</dbReference>
<dbReference type="SMART" id="SM00926">
    <property type="entry name" value="Molybdop_Fe4S4"/>
    <property type="match status" value="1"/>
</dbReference>
<comment type="subcellular location">
    <subcellularLocation>
        <location evidence="3">Cell membrane</location>
        <topology evidence="3">Peripheral membrane protein</topology>
    </subcellularLocation>
</comment>
<evidence type="ECO:0000256" key="4">
    <source>
        <dbReference type="ARBA" id="ARBA00010312"/>
    </source>
</evidence>
<keyword evidence="16" id="KW-0472">Membrane</keyword>
<dbReference type="PROSITE" id="PS00490">
    <property type="entry name" value="MOLYBDOPTERIN_PROK_2"/>
    <property type="match status" value="1"/>
</dbReference>
<dbReference type="InterPro" id="IPR006468">
    <property type="entry name" value="NarG"/>
</dbReference>
<evidence type="ECO:0000256" key="11">
    <source>
        <dbReference type="ARBA" id="ARBA00022982"/>
    </source>
</evidence>
<reference evidence="19 20" key="1">
    <citation type="submission" date="2016-01" db="EMBL/GenBank/DDBJ databases">
        <title>Draft Genome Sequences of Seven Thermophilic Sporeformers Isolated from Foods.</title>
        <authorList>
            <person name="Berendsen E.M."/>
            <person name="Wells-Bennik M.H."/>
            <person name="Krawcyk A.O."/>
            <person name="De Jong A."/>
            <person name="Holsappel S."/>
            <person name="Eijlander R.T."/>
            <person name="Kuipers O.P."/>
        </authorList>
    </citation>
    <scope>NUCLEOTIDE SEQUENCE [LARGE SCALE GENOMIC DNA]</scope>
    <source>
        <strain evidence="19 20">B4110</strain>
    </source>
</reference>
<comment type="cofactor">
    <cofactor evidence="2">
        <name>[4Fe-4S] cluster</name>
        <dbReference type="ChEBI" id="CHEBI:49883"/>
    </cofactor>
</comment>
<evidence type="ECO:0000313" key="20">
    <source>
        <dbReference type="Proteomes" id="UP000075324"/>
    </source>
</evidence>
<dbReference type="PATRIC" id="fig|153151.4.peg.3254"/>
<comment type="similarity">
    <text evidence="4">Belongs to the prokaryotic molybdopterin-containing oxidoreductase family.</text>
</comment>
<evidence type="ECO:0000256" key="1">
    <source>
        <dbReference type="ARBA" id="ARBA00001942"/>
    </source>
</evidence>
<feature type="domain" description="4Fe-4S Mo/W bis-MGD-type" evidence="18">
    <location>
        <begin position="46"/>
        <end position="110"/>
    </location>
</feature>
<keyword evidence="6" id="KW-0813">Transport</keyword>
<keyword evidence="13" id="KW-0408">Iron</keyword>
<name>A0A150N0R2_9BACL</name>
<keyword evidence="9" id="KW-0500">Molybdenum</keyword>
<comment type="cofactor">
    <cofactor evidence="1">
        <name>Mo-bis(molybdopterin guanine dinucleotide)</name>
        <dbReference type="ChEBI" id="CHEBI:60539"/>
    </cofactor>
</comment>
<evidence type="ECO:0000256" key="8">
    <source>
        <dbReference type="ARBA" id="ARBA00022485"/>
    </source>
</evidence>
<dbReference type="PANTHER" id="PTHR43105:SF2">
    <property type="entry name" value="RESPIRATORY NITRATE REDUCTASE 2 ALPHA CHAIN"/>
    <property type="match status" value="1"/>
</dbReference>
<dbReference type="EC" id="1.7.5.1" evidence="5"/>
<dbReference type="SUPFAM" id="SSF53706">
    <property type="entry name" value="Formate dehydrogenase/DMSO reductase, domains 1-3"/>
    <property type="match status" value="1"/>
</dbReference>
<dbReference type="InterPro" id="IPR006655">
    <property type="entry name" value="Mopterin_OxRdtase_prok_CS"/>
</dbReference>
<evidence type="ECO:0000256" key="16">
    <source>
        <dbReference type="ARBA" id="ARBA00023136"/>
    </source>
</evidence>
<keyword evidence="12 19" id="KW-0560">Oxidoreductase</keyword>
<dbReference type="GO" id="GO:0051539">
    <property type="term" value="F:4 iron, 4 sulfur cluster binding"/>
    <property type="evidence" value="ECO:0007669"/>
    <property type="project" value="UniProtKB-KW"/>
</dbReference>
<keyword evidence="11" id="KW-0249">Electron transport</keyword>
<dbReference type="GO" id="GO:0005886">
    <property type="term" value="C:plasma membrane"/>
    <property type="evidence" value="ECO:0007669"/>
    <property type="project" value="UniProtKB-SubCell"/>
</dbReference>
<keyword evidence="14" id="KW-0411">Iron-sulfur</keyword>
<dbReference type="GO" id="GO:0042128">
    <property type="term" value="P:nitrate assimilation"/>
    <property type="evidence" value="ECO:0007669"/>
    <property type="project" value="UniProtKB-KW"/>
</dbReference>
<evidence type="ECO:0000256" key="10">
    <source>
        <dbReference type="ARBA" id="ARBA00022723"/>
    </source>
</evidence>
<dbReference type="InterPro" id="IPR050123">
    <property type="entry name" value="Prok_molybdopt-oxidoreductase"/>
</dbReference>
<dbReference type="GO" id="GO:0043546">
    <property type="term" value="F:molybdopterin cofactor binding"/>
    <property type="evidence" value="ECO:0007669"/>
    <property type="project" value="InterPro"/>
</dbReference>
<dbReference type="PROSITE" id="PS51669">
    <property type="entry name" value="4FE4S_MOW_BIS_MGD"/>
    <property type="match status" value="1"/>
</dbReference>
<evidence type="ECO:0000256" key="14">
    <source>
        <dbReference type="ARBA" id="ARBA00023014"/>
    </source>
</evidence>
<evidence type="ECO:0000256" key="3">
    <source>
        <dbReference type="ARBA" id="ARBA00004202"/>
    </source>
</evidence>
<gene>
    <name evidence="19" type="ORF">B4110_1684</name>
</gene>
<dbReference type="Gene3D" id="4.10.1200.10">
    <property type="entry name" value="nitrate reductase tail"/>
    <property type="match status" value="1"/>
</dbReference>
<evidence type="ECO:0000256" key="2">
    <source>
        <dbReference type="ARBA" id="ARBA00001966"/>
    </source>
</evidence>
<dbReference type="FunFam" id="3.40.50.12440:FF:000001">
    <property type="entry name" value="Nitrate reductase subunit alpha"/>
    <property type="match status" value="1"/>
</dbReference>
<dbReference type="Pfam" id="PF14710">
    <property type="entry name" value="Nitr_red_alph_N"/>
    <property type="match status" value="1"/>
</dbReference>
<evidence type="ECO:0000256" key="17">
    <source>
        <dbReference type="ARBA" id="ARBA00048294"/>
    </source>
</evidence>
<dbReference type="SUPFAM" id="SSF50692">
    <property type="entry name" value="ADC-like"/>
    <property type="match status" value="1"/>
</dbReference>
<evidence type="ECO:0000256" key="13">
    <source>
        <dbReference type="ARBA" id="ARBA00023004"/>
    </source>
</evidence>
<evidence type="ECO:0000256" key="12">
    <source>
        <dbReference type="ARBA" id="ARBA00023002"/>
    </source>
</evidence>
<dbReference type="InterPro" id="IPR009010">
    <property type="entry name" value="Asp_de-COase-like_dom_sf"/>
</dbReference>
<dbReference type="CDD" id="cd02750">
    <property type="entry name" value="MopB_Nitrate-R-NarG-like"/>
    <property type="match status" value="1"/>
</dbReference>
<evidence type="ECO:0000256" key="7">
    <source>
        <dbReference type="ARBA" id="ARBA00022475"/>
    </source>
</evidence>
<dbReference type="InterPro" id="IPR028189">
    <property type="entry name" value="Nitr_red_alph_N"/>
</dbReference>
<dbReference type="Pfam" id="PF01568">
    <property type="entry name" value="Molydop_binding"/>
    <property type="match status" value="1"/>
</dbReference>
<dbReference type="InterPro" id="IPR006656">
    <property type="entry name" value="Mopterin_OxRdtase"/>
</dbReference>
<sequence>MKRKRSPLLNRFKYMKPIERYANDHSEVTYGDRDWENVYRRRWQHDKVVRSTHGVNCTGSCSWNIYVKDGIVTWEGQQIDYPSTGPDMPDFEPRGCPRGASFSWYIYSPLRVKYPYVRGVLMDMWREALQEHKNPLDAWKSIVENPEKAKRYKQARGKGGFVRVSWDEALTLVATSLLYTVIKYGPDRNVGFSPIPAMSMVSHAAGSRFMQLIGGPMLSFYDWYADLPPASPQIWGDQTDVPESSDWYNSGYIITWGSNVPLTRTPDAHFLAEVRYRGTKVVSISPDYAESTKFADDWLSVKQGTDGALAMAMGHVILKEFYVEKQIPYFQQYAKTYTDFPFVVTLQKDGDRWVAGRFLHAKDIGRNVTNAEWKPAVFDENTKSFAIPNGTIGSRWDDKGKWNLHMVDEGTEKPIEPRLSFLGIEDELITIHIPYFTNEGRETIERVVPAKKILTEGGETYVTTVYDLILANYGVDRGIGGNVARTYDDLVPFTPAWQEAITGVKRELAIKIAREFAQNAIDTNGRSMIIVGAGINHWFNSDAIYRAVLNLVLFVGAQGVNGGGWAHYVGQEKLRPAEGWQTIMTARDWTMPPKLQNGTSFFYFATDQWRYEEIPVDELVSPLVKKARYSHYADYNVLAARLGWLPSYPTFNKNGIDLYEEAVASGASTPEQIAQYVARQLKEKTLRFAIEDPDHEANFPRNLIVWRANLISSSGKGHEYFLKHLLGTTHGLMNDDQDSLRPQEITWREQAPEGKLDLLINLDFRMAGTALYSDIVLPAATWYEKHDLSSTDMHPFVHPFNPAISSPWEARSDWDIFKSLAKAVSDVAKQIGMKPVKEVVATPLLHDTVQELSQPFGKVRDWSKGECEPIPGKTMPNIHVVERDYTLIYDKMISLGPNVAKQPMGTKGIAWSAKDEYEKLKKTLGTIKRSSIAGGCPDISDAKNAAEAILTLSSTTNGKVAVKAWEALEKKTNLSLVDLAKEREEECFTFEQITAQPKTVITSPAFSGSEKGGRRYSPFTTNVERLIPWRTLTGRQSYYLDHELMHEFGEAMATFKPTLQHRPFSKKRPDIKGKEIILNYLTPHNKWSIHSMYFDALPMLTLFRGGPTVWINKDDAEEAGIRDNDWIECFNRNGVVVARAVVSHRLPRGMAFMHHAQDRHINVPGTKLTNNRGGTHNSPTRIHMKPTHMIGGYAQLSYGFNYYGPTGNQRDLYVIIRKLEEVDWLED</sequence>
<comment type="catalytic activity">
    <reaction evidence="17">
        <text>nitrate + a quinol = a quinone + nitrite + H2O</text>
        <dbReference type="Rhea" id="RHEA:56144"/>
        <dbReference type="ChEBI" id="CHEBI:15377"/>
        <dbReference type="ChEBI" id="CHEBI:16301"/>
        <dbReference type="ChEBI" id="CHEBI:17632"/>
        <dbReference type="ChEBI" id="CHEBI:24646"/>
        <dbReference type="ChEBI" id="CHEBI:132124"/>
        <dbReference type="EC" id="1.7.5.1"/>
    </reaction>
</comment>
<dbReference type="GO" id="GO:0046872">
    <property type="term" value="F:metal ion binding"/>
    <property type="evidence" value="ECO:0007669"/>
    <property type="project" value="UniProtKB-KW"/>
</dbReference>
<keyword evidence="15" id="KW-0534">Nitrate assimilation</keyword>
<dbReference type="PROSITE" id="PS00551">
    <property type="entry name" value="MOLYBDOPTERIN_PROK_1"/>
    <property type="match status" value="1"/>
</dbReference>
<dbReference type="PANTHER" id="PTHR43105">
    <property type="entry name" value="RESPIRATORY NITRATE REDUCTASE"/>
    <property type="match status" value="1"/>
</dbReference>
<keyword evidence="8" id="KW-0004">4Fe-4S</keyword>
<evidence type="ECO:0000313" key="19">
    <source>
        <dbReference type="EMBL" id="KYD30280.1"/>
    </source>
</evidence>
<evidence type="ECO:0000256" key="9">
    <source>
        <dbReference type="ARBA" id="ARBA00022505"/>
    </source>
</evidence>
<dbReference type="GO" id="GO:0160182">
    <property type="term" value="F:nitrate reductase (quinone) activity"/>
    <property type="evidence" value="ECO:0007669"/>
    <property type="project" value="UniProtKB-EC"/>
</dbReference>
<comment type="caution">
    <text evidence="19">The sequence shown here is derived from an EMBL/GenBank/DDBJ whole genome shotgun (WGS) entry which is preliminary data.</text>
</comment>
<evidence type="ECO:0000259" key="18">
    <source>
        <dbReference type="PROSITE" id="PS51669"/>
    </source>
</evidence>